<dbReference type="PRINTS" id="PR01005">
    <property type="entry name" value="FLGHOOKAP1"/>
</dbReference>
<proteinExistence type="inferred from homology"/>
<dbReference type="SUPFAM" id="SSF64518">
    <property type="entry name" value="Phase 1 flagellin"/>
    <property type="match status" value="1"/>
</dbReference>
<reference evidence="9 10" key="1">
    <citation type="submission" date="2017-10" db="EMBL/GenBank/DDBJ databases">
        <title>Resolving the taxonomy of Roseburia spp., Eubacterium rectale and Agathobacter spp. through phylogenomic analysis.</title>
        <authorList>
            <person name="Sheridan P.O."/>
            <person name="Walker A.W."/>
            <person name="Duncan S.H."/>
            <person name="Scott K.P."/>
            <person name="Toole P.W.O."/>
            <person name="Luis P."/>
            <person name="Flint H.J."/>
        </authorList>
    </citation>
    <scope>NUCLEOTIDE SEQUENCE [LARGE SCALE GENOMIC DNA]</scope>
    <source>
        <strain evidence="9 10">JK623</strain>
    </source>
</reference>
<protein>
    <recommendedName>
        <fullName evidence="4">Flagellar hook-associated protein 1</fullName>
    </recommendedName>
</protein>
<dbReference type="InterPro" id="IPR053927">
    <property type="entry name" value="FlgK_helical"/>
</dbReference>
<evidence type="ECO:0000313" key="9">
    <source>
        <dbReference type="EMBL" id="PHU36753.1"/>
    </source>
</evidence>
<dbReference type="NCBIfam" id="TIGR02492">
    <property type="entry name" value="flgK_ends"/>
    <property type="match status" value="1"/>
</dbReference>
<dbReference type="GO" id="GO:0009424">
    <property type="term" value="C:bacterial-type flagellum hook"/>
    <property type="evidence" value="ECO:0007669"/>
    <property type="project" value="InterPro"/>
</dbReference>
<evidence type="ECO:0000259" key="8">
    <source>
        <dbReference type="Pfam" id="PF22638"/>
    </source>
</evidence>
<dbReference type="GO" id="GO:0044780">
    <property type="term" value="P:bacterial-type flagellum assembly"/>
    <property type="evidence" value="ECO:0007669"/>
    <property type="project" value="InterPro"/>
</dbReference>
<dbReference type="Proteomes" id="UP000224563">
    <property type="component" value="Unassembled WGS sequence"/>
</dbReference>
<sequence>MASTFMGLNIGSSALSTYQTAVNTTANNIANVKTEGYTRQTTEITSTAALRISERYGSVGTGVEASKITQTRSVYYDTKYWENNSSYGLFEQKLYYLDQIQGILKDDSTQNGFSTIFANMFNALDSVITGGPSDVSARNQFINKAQSLCTYFNALYTDLQELQKDCNEEIKTSLDSVNAMSEKLALLNKEIYNLEVRGGTANQLRDERNSLLDQLSTMVKVETSEVDVYNTNGENLGVKTCRIFINGQVLVDGFDHRTLEITSTDYKNNQCDIDGLYDIVWSDTKMNFAVSGGTAGGTLKGLFQMRDGNNADSEHGTVTIANANTIRIEDLAITDLAAFAVADRGSVTIGNYSYHYDSFEIEMTEDGTISSVTFQLAEENNNTSPALMDRLVGKNGVVGASVDAMGVPYYMAQINQFIRTFAKAFNDIERTGETLDGEPMGTFFTAENLVGTVFDYSEQYDAAYDPGSNEATFTDKSNTYYQLTAGTFQVNINSIRDPRYFATTKDVTNGTDAYELITELKKLQADVTMFRGDDAESFLETLLSDISVDTNKSDIFFKNYKNLAASMDQQRKSVAGVDEDEEALDLIRFQNAYNLSSKMISIMTQLYDKLINETGVT</sequence>
<feature type="domain" description="Flagellar basal body rod protein N-terminal" evidence="7">
    <location>
        <begin position="8"/>
        <end position="38"/>
    </location>
</feature>
<comment type="caution">
    <text evidence="9">The sequence shown here is derived from an EMBL/GenBank/DDBJ whole genome shotgun (WGS) entry which is preliminary data.</text>
</comment>
<evidence type="ECO:0000256" key="2">
    <source>
        <dbReference type="ARBA" id="ARBA00004613"/>
    </source>
</evidence>
<feature type="domain" description="Flagellar hook-associated protein FlgK helical" evidence="8">
    <location>
        <begin position="97"/>
        <end position="311"/>
    </location>
</feature>
<dbReference type="RefSeq" id="WP_099386747.1">
    <property type="nucleotide sequence ID" value="NZ_JANSWH010000082.1"/>
</dbReference>
<evidence type="ECO:0000313" key="10">
    <source>
        <dbReference type="Proteomes" id="UP000224563"/>
    </source>
</evidence>
<keyword evidence="9" id="KW-0969">Cilium</keyword>
<dbReference type="AlphaFoldDB" id="A0A2G3E0W4"/>
<dbReference type="EMBL" id="PDYG01000123">
    <property type="protein sequence ID" value="PHU36753.1"/>
    <property type="molecule type" value="Genomic_DNA"/>
</dbReference>
<keyword evidence="9" id="KW-0966">Cell projection</keyword>
<evidence type="ECO:0000256" key="3">
    <source>
        <dbReference type="ARBA" id="ARBA00009677"/>
    </source>
</evidence>
<keyword evidence="5" id="KW-0964">Secreted</keyword>
<evidence type="ECO:0000256" key="6">
    <source>
        <dbReference type="ARBA" id="ARBA00023143"/>
    </source>
</evidence>
<dbReference type="GO" id="GO:0005576">
    <property type="term" value="C:extracellular region"/>
    <property type="evidence" value="ECO:0007669"/>
    <property type="project" value="UniProtKB-SubCell"/>
</dbReference>
<dbReference type="Pfam" id="PF22638">
    <property type="entry name" value="FlgK_D1"/>
    <property type="match status" value="1"/>
</dbReference>
<dbReference type="Pfam" id="PF00460">
    <property type="entry name" value="Flg_bb_rod"/>
    <property type="match status" value="1"/>
</dbReference>
<reference evidence="9 10" key="2">
    <citation type="submission" date="2017-10" db="EMBL/GenBank/DDBJ databases">
        <authorList>
            <person name="Banno H."/>
            <person name="Chua N.-H."/>
        </authorList>
    </citation>
    <scope>NUCLEOTIDE SEQUENCE [LARGE SCALE GENOMIC DNA]</scope>
    <source>
        <strain evidence="9 10">JK623</strain>
    </source>
</reference>
<organism evidence="9 10">
    <name type="scientific">Agathobacter ruminis</name>
    <dbReference type="NCBI Taxonomy" id="1712665"/>
    <lineage>
        <taxon>Bacteria</taxon>
        <taxon>Bacillati</taxon>
        <taxon>Bacillota</taxon>
        <taxon>Clostridia</taxon>
        <taxon>Lachnospirales</taxon>
        <taxon>Lachnospiraceae</taxon>
        <taxon>Agathobacter</taxon>
    </lineage>
</organism>
<evidence type="ECO:0000256" key="1">
    <source>
        <dbReference type="ARBA" id="ARBA00004365"/>
    </source>
</evidence>
<dbReference type="PANTHER" id="PTHR30033">
    <property type="entry name" value="FLAGELLAR HOOK-ASSOCIATED PROTEIN 1"/>
    <property type="match status" value="1"/>
</dbReference>
<dbReference type="InterPro" id="IPR002371">
    <property type="entry name" value="FlgK"/>
</dbReference>
<keyword evidence="10" id="KW-1185">Reference proteome</keyword>
<evidence type="ECO:0000256" key="5">
    <source>
        <dbReference type="ARBA" id="ARBA00022525"/>
    </source>
</evidence>
<comment type="subcellular location">
    <subcellularLocation>
        <location evidence="1">Bacterial flagellum</location>
    </subcellularLocation>
    <subcellularLocation>
        <location evidence="2">Secreted</location>
    </subcellularLocation>
</comment>
<evidence type="ECO:0000256" key="4">
    <source>
        <dbReference type="ARBA" id="ARBA00016244"/>
    </source>
</evidence>
<dbReference type="GO" id="GO:0005198">
    <property type="term" value="F:structural molecule activity"/>
    <property type="evidence" value="ECO:0007669"/>
    <property type="project" value="InterPro"/>
</dbReference>
<accession>A0A2G3E0W4</accession>
<name>A0A2G3E0W4_9FIRM</name>
<comment type="similarity">
    <text evidence="3">Belongs to the flagella basal body rod proteins family.</text>
</comment>
<dbReference type="PANTHER" id="PTHR30033:SF1">
    <property type="entry name" value="FLAGELLAR HOOK-ASSOCIATED PROTEIN 1"/>
    <property type="match status" value="1"/>
</dbReference>
<keyword evidence="9" id="KW-0282">Flagellum</keyword>
<keyword evidence="6" id="KW-0975">Bacterial flagellum</keyword>
<gene>
    <name evidence="9" type="primary">flgK</name>
    <name evidence="9" type="ORF">CSX02_11305</name>
</gene>
<dbReference type="InterPro" id="IPR001444">
    <property type="entry name" value="Flag_bb_rod_N"/>
</dbReference>
<evidence type="ECO:0000259" key="7">
    <source>
        <dbReference type="Pfam" id="PF00460"/>
    </source>
</evidence>